<evidence type="ECO:0008006" key="3">
    <source>
        <dbReference type="Google" id="ProtNLM"/>
    </source>
</evidence>
<accession>A0A345D8B2</accession>
<gene>
    <name evidence="1" type="ORF">DTO96_100309</name>
</gene>
<sequence>MSSHVEHIPVPRNSMIHHELQSASFYDCHRISIGTSDAPALALYLKTVGQTPAWVDRLMGLRNTVVQWVGLKNLGTLSRIDPNRPLDSYAIGDRIGIFTLLAVSDQEVILGDSDKHLDVKVSVLRQSEGDKRHMAMSTVVHVHNTLGRIYMFFVGPAHKIIAPAVVARFPTVTSK</sequence>
<dbReference type="RefSeq" id="WP_114561883.1">
    <property type="nucleotide sequence ID" value="NZ_CP031124.1"/>
</dbReference>
<dbReference type="OrthoDB" id="7058586at2"/>
<reference evidence="2" key="1">
    <citation type="submission" date="2018-07" db="EMBL/GenBank/DDBJ databases">
        <authorList>
            <person name="Kim H."/>
        </authorList>
    </citation>
    <scope>NUCLEOTIDE SEQUENCE [LARGE SCALE GENOMIC DNA]</scope>
    <source>
        <strain evidence="2">F02</strain>
    </source>
</reference>
<protein>
    <recommendedName>
        <fullName evidence="3">DUF2867 domain-containing protein</fullName>
    </recommendedName>
</protein>
<evidence type="ECO:0000313" key="2">
    <source>
        <dbReference type="Proteomes" id="UP000252182"/>
    </source>
</evidence>
<dbReference type="InterPro" id="IPR021295">
    <property type="entry name" value="DUF2867"/>
</dbReference>
<proteinExistence type="predicted"/>
<dbReference type="Proteomes" id="UP000252182">
    <property type="component" value="Chromosome"/>
</dbReference>
<keyword evidence="2" id="KW-1185">Reference proteome</keyword>
<dbReference type="AlphaFoldDB" id="A0A345D8B2"/>
<dbReference type="KEGG" id="hyf:DTO96_100309"/>
<name>A0A345D8B2_9BURK</name>
<organism evidence="1 2">
    <name type="scientific">Ephemeroptericola cinctiostellae</name>
    <dbReference type="NCBI Taxonomy" id="2268024"/>
    <lineage>
        <taxon>Bacteria</taxon>
        <taxon>Pseudomonadati</taxon>
        <taxon>Pseudomonadota</taxon>
        <taxon>Betaproteobacteria</taxon>
        <taxon>Burkholderiales</taxon>
        <taxon>Burkholderiaceae</taxon>
        <taxon>Ephemeroptericola</taxon>
    </lineage>
</organism>
<dbReference type="Pfam" id="PF11066">
    <property type="entry name" value="DUF2867"/>
    <property type="match status" value="1"/>
</dbReference>
<evidence type="ECO:0000313" key="1">
    <source>
        <dbReference type="EMBL" id="AXF84600.1"/>
    </source>
</evidence>
<dbReference type="EMBL" id="CP031124">
    <property type="protein sequence ID" value="AXF84600.1"/>
    <property type="molecule type" value="Genomic_DNA"/>
</dbReference>